<dbReference type="PIRSF" id="PIRSF001112">
    <property type="entry name" value="Epoxide_hydrolase"/>
    <property type="match status" value="1"/>
</dbReference>
<organism evidence="6 7">
    <name type="scientific">Aspergillus versicolor CBS 583.65</name>
    <dbReference type="NCBI Taxonomy" id="1036611"/>
    <lineage>
        <taxon>Eukaryota</taxon>
        <taxon>Fungi</taxon>
        <taxon>Dikarya</taxon>
        <taxon>Ascomycota</taxon>
        <taxon>Pezizomycotina</taxon>
        <taxon>Eurotiomycetes</taxon>
        <taxon>Eurotiomycetidae</taxon>
        <taxon>Eurotiales</taxon>
        <taxon>Aspergillaceae</taxon>
        <taxon>Aspergillus</taxon>
        <taxon>Aspergillus subgen. Nidulantes</taxon>
    </lineage>
</organism>
<dbReference type="Pfam" id="PF06441">
    <property type="entry name" value="EHN"/>
    <property type="match status" value="1"/>
</dbReference>
<feature type="active site" description="Nucleophile" evidence="4">
    <location>
        <position position="179"/>
    </location>
</feature>
<dbReference type="PANTHER" id="PTHR21661">
    <property type="entry name" value="EPOXIDE HYDROLASE 1-RELATED"/>
    <property type="match status" value="1"/>
</dbReference>
<dbReference type="Gene3D" id="3.40.50.1820">
    <property type="entry name" value="alpha/beta hydrolase"/>
    <property type="match status" value="1"/>
</dbReference>
<sequence>MPPKPFNIAVPDDALERLHQKLESATFPDELDNVGWDMGVPLGEIKRLTDYWRDGFNWREQEQNLNEQFKQFTTSVSVDGFEDLEIHYLHHTSKHPGAIPLLFIHGWPGNFIEATKLIPLLTSGDENTPAFDVIAPSLPNFGFSSAVKKRGFGLHQYAEALHNVMTTLGYKEYVTQGGDWGSFISRTMARKYPDHVKAIHLNFIPMRFPMPWQNPLFFLQDLLPIPFSPDRKAYLSSVFNYITKGSGYMIQQSTRPQTLGYALHDSPVALLAWIYDKLHLWTDNYPWTDDEILTWVSIYLFSAAGPAASTRIYYETGEDGSLSASMSIPAPASVKIGVAQFKNELMRYPMSWTKLLGSTERATEYPRGGHFAAWEVPDLLVGDVREFFGKGGPAFGVVSGRNGFE</sequence>
<dbReference type="RefSeq" id="XP_040669421.1">
    <property type="nucleotide sequence ID" value="XM_040807072.1"/>
</dbReference>
<dbReference type="EMBL" id="KV878130">
    <property type="protein sequence ID" value="OJJ03659.1"/>
    <property type="molecule type" value="Genomic_DNA"/>
</dbReference>
<proteinExistence type="inferred from homology"/>
<dbReference type="OrthoDB" id="7130006at2759"/>
<feature type="domain" description="Epoxide hydrolase N-terminal" evidence="5">
    <location>
        <begin position="3"/>
        <end position="113"/>
    </location>
</feature>
<dbReference type="AlphaFoldDB" id="A0A1L9PQ63"/>
<evidence type="ECO:0000256" key="2">
    <source>
        <dbReference type="ARBA" id="ARBA00022797"/>
    </source>
</evidence>
<dbReference type="VEuPathDB" id="FungiDB:ASPVEDRAFT_133919"/>
<gene>
    <name evidence="6" type="ORF">ASPVEDRAFT_133919</name>
</gene>
<protein>
    <recommendedName>
        <fullName evidence="5">Epoxide hydrolase N-terminal domain-containing protein</fullName>
    </recommendedName>
</protein>
<feature type="active site" description="Proton acceptor" evidence="4">
    <location>
        <position position="370"/>
    </location>
</feature>
<feature type="active site" description="Proton donor" evidence="4">
    <location>
        <position position="313"/>
    </location>
</feature>
<dbReference type="Proteomes" id="UP000184073">
    <property type="component" value="Unassembled WGS sequence"/>
</dbReference>
<evidence type="ECO:0000259" key="5">
    <source>
        <dbReference type="Pfam" id="PF06441"/>
    </source>
</evidence>
<dbReference type="PRINTS" id="PR00412">
    <property type="entry name" value="EPOXHYDRLASE"/>
</dbReference>
<keyword evidence="7" id="KW-1185">Reference proteome</keyword>
<accession>A0A1L9PQ63</accession>
<dbReference type="GO" id="GO:0004301">
    <property type="term" value="F:epoxide hydrolase activity"/>
    <property type="evidence" value="ECO:0007669"/>
    <property type="project" value="TreeGrafter"/>
</dbReference>
<evidence type="ECO:0000313" key="7">
    <source>
        <dbReference type="Proteomes" id="UP000184073"/>
    </source>
</evidence>
<evidence type="ECO:0000313" key="6">
    <source>
        <dbReference type="EMBL" id="OJJ03659.1"/>
    </source>
</evidence>
<name>A0A1L9PQ63_ASPVE</name>
<evidence type="ECO:0000256" key="1">
    <source>
        <dbReference type="ARBA" id="ARBA00010088"/>
    </source>
</evidence>
<dbReference type="InterPro" id="IPR000639">
    <property type="entry name" value="Epox_hydrolase-like"/>
</dbReference>
<keyword evidence="2" id="KW-0058">Aromatic hydrocarbons catabolism</keyword>
<dbReference type="InterPro" id="IPR029058">
    <property type="entry name" value="AB_hydrolase_fold"/>
</dbReference>
<comment type="similarity">
    <text evidence="1">Belongs to the peptidase S33 family.</text>
</comment>
<evidence type="ECO:0000256" key="3">
    <source>
        <dbReference type="ARBA" id="ARBA00022801"/>
    </source>
</evidence>
<dbReference type="SUPFAM" id="SSF53474">
    <property type="entry name" value="alpha/beta-Hydrolases"/>
    <property type="match status" value="1"/>
</dbReference>
<reference evidence="7" key="1">
    <citation type="journal article" date="2017" name="Genome Biol.">
        <title>Comparative genomics reveals high biological diversity and specific adaptations in the industrially and medically important fungal genus Aspergillus.</title>
        <authorList>
            <person name="de Vries R.P."/>
            <person name="Riley R."/>
            <person name="Wiebenga A."/>
            <person name="Aguilar-Osorio G."/>
            <person name="Amillis S."/>
            <person name="Uchima C.A."/>
            <person name="Anderluh G."/>
            <person name="Asadollahi M."/>
            <person name="Askin M."/>
            <person name="Barry K."/>
            <person name="Battaglia E."/>
            <person name="Bayram O."/>
            <person name="Benocci T."/>
            <person name="Braus-Stromeyer S.A."/>
            <person name="Caldana C."/>
            <person name="Canovas D."/>
            <person name="Cerqueira G.C."/>
            <person name="Chen F."/>
            <person name="Chen W."/>
            <person name="Choi C."/>
            <person name="Clum A."/>
            <person name="Dos Santos R.A."/>
            <person name="Damasio A.R."/>
            <person name="Diallinas G."/>
            <person name="Emri T."/>
            <person name="Fekete E."/>
            <person name="Flipphi M."/>
            <person name="Freyberg S."/>
            <person name="Gallo A."/>
            <person name="Gournas C."/>
            <person name="Habgood R."/>
            <person name="Hainaut M."/>
            <person name="Harispe M.L."/>
            <person name="Henrissat B."/>
            <person name="Hilden K.S."/>
            <person name="Hope R."/>
            <person name="Hossain A."/>
            <person name="Karabika E."/>
            <person name="Karaffa L."/>
            <person name="Karanyi Z."/>
            <person name="Krasevec N."/>
            <person name="Kuo A."/>
            <person name="Kusch H."/>
            <person name="LaButti K."/>
            <person name="Lagendijk E.L."/>
            <person name="Lapidus A."/>
            <person name="Levasseur A."/>
            <person name="Lindquist E."/>
            <person name="Lipzen A."/>
            <person name="Logrieco A.F."/>
            <person name="MacCabe A."/>
            <person name="Maekelae M.R."/>
            <person name="Malavazi I."/>
            <person name="Melin P."/>
            <person name="Meyer V."/>
            <person name="Mielnichuk N."/>
            <person name="Miskei M."/>
            <person name="Molnar A.P."/>
            <person name="Mule G."/>
            <person name="Ngan C.Y."/>
            <person name="Orejas M."/>
            <person name="Orosz E."/>
            <person name="Ouedraogo J.P."/>
            <person name="Overkamp K.M."/>
            <person name="Park H.-S."/>
            <person name="Perrone G."/>
            <person name="Piumi F."/>
            <person name="Punt P.J."/>
            <person name="Ram A.F."/>
            <person name="Ramon A."/>
            <person name="Rauscher S."/>
            <person name="Record E."/>
            <person name="Riano-Pachon D.M."/>
            <person name="Robert V."/>
            <person name="Roehrig J."/>
            <person name="Ruller R."/>
            <person name="Salamov A."/>
            <person name="Salih N.S."/>
            <person name="Samson R.A."/>
            <person name="Sandor E."/>
            <person name="Sanguinetti M."/>
            <person name="Schuetze T."/>
            <person name="Sepcic K."/>
            <person name="Shelest E."/>
            <person name="Sherlock G."/>
            <person name="Sophianopoulou V."/>
            <person name="Squina F.M."/>
            <person name="Sun H."/>
            <person name="Susca A."/>
            <person name="Todd R.B."/>
            <person name="Tsang A."/>
            <person name="Unkles S.E."/>
            <person name="van de Wiele N."/>
            <person name="van Rossen-Uffink D."/>
            <person name="Oliveira J.V."/>
            <person name="Vesth T.C."/>
            <person name="Visser J."/>
            <person name="Yu J.-H."/>
            <person name="Zhou M."/>
            <person name="Andersen M.R."/>
            <person name="Archer D.B."/>
            <person name="Baker S.E."/>
            <person name="Benoit I."/>
            <person name="Brakhage A.A."/>
            <person name="Braus G.H."/>
            <person name="Fischer R."/>
            <person name="Frisvad J.C."/>
            <person name="Goldman G.H."/>
            <person name="Houbraken J."/>
            <person name="Oakley B."/>
            <person name="Pocsi I."/>
            <person name="Scazzocchio C."/>
            <person name="Seiboth B."/>
            <person name="vanKuyk P.A."/>
            <person name="Wortman J."/>
            <person name="Dyer P.S."/>
            <person name="Grigoriev I.V."/>
        </authorList>
    </citation>
    <scope>NUCLEOTIDE SEQUENCE [LARGE SCALE GENOMIC DNA]</scope>
    <source>
        <strain evidence="7">CBS 583.65</strain>
    </source>
</reference>
<keyword evidence="3" id="KW-0378">Hydrolase</keyword>
<dbReference type="InterPro" id="IPR010497">
    <property type="entry name" value="Epoxide_hydro_N"/>
</dbReference>
<dbReference type="GO" id="GO:0097176">
    <property type="term" value="P:epoxide metabolic process"/>
    <property type="evidence" value="ECO:0007669"/>
    <property type="project" value="TreeGrafter"/>
</dbReference>
<dbReference type="STRING" id="1036611.A0A1L9PQ63"/>
<dbReference type="PANTHER" id="PTHR21661:SF35">
    <property type="entry name" value="EPOXIDE HYDROLASE"/>
    <property type="match status" value="1"/>
</dbReference>
<evidence type="ECO:0000256" key="4">
    <source>
        <dbReference type="PIRSR" id="PIRSR001112-1"/>
    </source>
</evidence>
<dbReference type="InterPro" id="IPR016292">
    <property type="entry name" value="Epoxide_hydrolase"/>
</dbReference>
<dbReference type="GeneID" id="63722583"/>